<evidence type="ECO:0000256" key="3">
    <source>
        <dbReference type="ARBA" id="ARBA00022712"/>
    </source>
</evidence>
<evidence type="ECO:0000313" key="11">
    <source>
        <dbReference type="EMBL" id="KAK4273137.1"/>
    </source>
</evidence>
<keyword evidence="6" id="KW-0809">Transit peptide</keyword>
<dbReference type="InterPro" id="IPR027417">
    <property type="entry name" value="P-loop_NTPase"/>
</dbReference>
<dbReference type="FunFam" id="1.10.287.890:FF:000002">
    <property type="entry name" value="Adenylate isopentenyltransferase 5, chloroplastic"/>
    <property type="match status" value="1"/>
</dbReference>
<evidence type="ECO:0000256" key="9">
    <source>
        <dbReference type="ARBA" id="ARBA00055191"/>
    </source>
</evidence>
<dbReference type="Gene3D" id="1.10.287.890">
    <property type="entry name" value="Crystal structure of tRNA isopentenylpyrophosphate transferase (bh2366) domain"/>
    <property type="match status" value="1"/>
</dbReference>
<dbReference type="GO" id="GO:0009824">
    <property type="term" value="F:AMP dimethylallyltransferase activity"/>
    <property type="evidence" value="ECO:0007669"/>
    <property type="project" value="UniProtKB-ARBA"/>
</dbReference>
<evidence type="ECO:0000313" key="12">
    <source>
        <dbReference type="Proteomes" id="UP001293593"/>
    </source>
</evidence>
<evidence type="ECO:0000256" key="7">
    <source>
        <dbReference type="ARBA" id="ARBA00051744"/>
    </source>
</evidence>
<dbReference type="Proteomes" id="UP001293593">
    <property type="component" value="Unassembled WGS sequence"/>
</dbReference>
<dbReference type="EC" id="2.5.1.112" evidence="10"/>
<evidence type="ECO:0000256" key="10">
    <source>
        <dbReference type="ARBA" id="ARBA00066838"/>
    </source>
</evidence>
<comment type="catalytic activity">
    <reaction evidence="8">
        <text>dimethylallyl diphosphate + ADP = N(6)-(dimethylallyl)adenosine 5'-diphosphate + diphosphate</text>
        <dbReference type="Rhea" id="RHEA:36327"/>
        <dbReference type="ChEBI" id="CHEBI:33019"/>
        <dbReference type="ChEBI" id="CHEBI:57623"/>
        <dbReference type="ChEBI" id="CHEBI:73533"/>
        <dbReference type="ChEBI" id="CHEBI:456216"/>
        <dbReference type="EC" id="2.5.1.112"/>
    </reaction>
</comment>
<comment type="catalytic activity">
    <reaction evidence="7">
        <text>dimethylallyl diphosphate + ATP = N(6)-(dimethylallyl)adenosine 5'-triphosphate + diphosphate</text>
        <dbReference type="Rhea" id="RHEA:36331"/>
        <dbReference type="ChEBI" id="CHEBI:30616"/>
        <dbReference type="ChEBI" id="CHEBI:33019"/>
        <dbReference type="ChEBI" id="CHEBI:57623"/>
        <dbReference type="ChEBI" id="CHEBI:73532"/>
        <dbReference type="EC" id="2.5.1.112"/>
    </reaction>
</comment>
<accession>A0AAE1JRI8</accession>
<evidence type="ECO:0000256" key="2">
    <source>
        <dbReference type="ARBA" id="ARBA00022679"/>
    </source>
</evidence>
<dbReference type="PANTHER" id="PTHR11088:SF91">
    <property type="entry name" value="ADENYLATE ISOPENTENYLTRANSFERASE 3, CHLOROPLASTIC"/>
    <property type="match status" value="1"/>
</dbReference>
<sequence length="346" mass="39136">MTISMVMSRHVTQTLILSPPSGRKSNLITIPRQKEKVVVVIGATGTGKSRLSIDLGTLFPAQIINSDKMQVYEGLDIVTNKIAKEDQRGVPHHLLGTESPNSEFTASHFRDAALLAIELITSSGQLPIIVGGSNSYIEALIDDDDYKFRSRYDFCCLWVDVSLPELDQYVAKRVDQMLESGMVDELRPFFNPKGDYSRGIRKAIGVPEFHQYFRKESFIRDEGIKQMLLEEAVNAIKKNTHKLSRKQLGKIQRLRDVKRWKIHRLDATTVFRKHGEEAEEAWKKVVAEPSARIVARFLYDLPSANVGAGLRLSSSSSVLESAWLRQRVDEGLGFSPHHFLFISHKF</sequence>
<organism evidence="11 12">
    <name type="scientific">Acacia crassicarpa</name>
    <name type="common">northern wattle</name>
    <dbReference type="NCBI Taxonomy" id="499986"/>
    <lineage>
        <taxon>Eukaryota</taxon>
        <taxon>Viridiplantae</taxon>
        <taxon>Streptophyta</taxon>
        <taxon>Embryophyta</taxon>
        <taxon>Tracheophyta</taxon>
        <taxon>Spermatophyta</taxon>
        <taxon>Magnoliopsida</taxon>
        <taxon>eudicotyledons</taxon>
        <taxon>Gunneridae</taxon>
        <taxon>Pentapetalae</taxon>
        <taxon>rosids</taxon>
        <taxon>fabids</taxon>
        <taxon>Fabales</taxon>
        <taxon>Fabaceae</taxon>
        <taxon>Caesalpinioideae</taxon>
        <taxon>mimosoid clade</taxon>
        <taxon>Acacieae</taxon>
        <taxon>Acacia</taxon>
    </lineage>
</organism>
<keyword evidence="2" id="KW-0808">Transferase</keyword>
<evidence type="ECO:0000256" key="5">
    <source>
        <dbReference type="ARBA" id="ARBA00022840"/>
    </source>
</evidence>
<proteinExistence type="inferred from homology"/>
<keyword evidence="4" id="KW-0547">Nucleotide-binding</keyword>
<dbReference type="SUPFAM" id="SSF52540">
    <property type="entry name" value="P-loop containing nucleoside triphosphate hydrolases"/>
    <property type="match status" value="1"/>
</dbReference>
<evidence type="ECO:0000256" key="6">
    <source>
        <dbReference type="ARBA" id="ARBA00022946"/>
    </source>
</evidence>
<keyword evidence="12" id="KW-1185">Reference proteome</keyword>
<dbReference type="EMBL" id="JAWXYG010000005">
    <property type="protein sequence ID" value="KAK4273137.1"/>
    <property type="molecule type" value="Genomic_DNA"/>
</dbReference>
<evidence type="ECO:0000256" key="8">
    <source>
        <dbReference type="ARBA" id="ARBA00052386"/>
    </source>
</evidence>
<evidence type="ECO:0000256" key="1">
    <source>
        <dbReference type="ARBA" id="ARBA00005842"/>
    </source>
</evidence>
<dbReference type="Pfam" id="PF01715">
    <property type="entry name" value="IPPT"/>
    <property type="match status" value="2"/>
</dbReference>
<dbReference type="AlphaFoldDB" id="A0AAE1JRI8"/>
<reference evidence="11" key="1">
    <citation type="submission" date="2023-10" db="EMBL/GenBank/DDBJ databases">
        <title>Chromosome-level genome of the transformable northern wattle, Acacia crassicarpa.</title>
        <authorList>
            <person name="Massaro I."/>
            <person name="Sinha N.R."/>
            <person name="Poethig S."/>
            <person name="Leichty A.R."/>
        </authorList>
    </citation>
    <scope>NUCLEOTIDE SEQUENCE</scope>
    <source>
        <strain evidence="11">Acra3RX</strain>
        <tissue evidence="11">Leaf</tissue>
    </source>
</reference>
<dbReference type="GO" id="GO:0052381">
    <property type="term" value="F:tRNA dimethylallyltransferase activity"/>
    <property type="evidence" value="ECO:0007669"/>
    <property type="project" value="TreeGrafter"/>
</dbReference>
<comment type="function">
    <text evidence="9">Involved in cytokinin biosynthesis. Catalyzes the transfer of an isopentenyl group from dimethylallyl diphosphate (DMAPP) to ATP and ADP.</text>
</comment>
<comment type="similarity">
    <text evidence="1">Belongs to the IPP transferase family.</text>
</comment>
<dbReference type="InterPro" id="IPR039657">
    <property type="entry name" value="Dimethylallyltransferase"/>
</dbReference>
<name>A0AAE1JRI8_9FABA</name>
<dbReference type="PANTHER" id="PTHR11088">
    <property type="entry name" value="TRNA DIMETHYLALLYLTRANSFERASE"/>
    <property type="match status" value="1"/>
</dbReference>
<dbReference type="GO" id="GO:0005524">
    <property type="term" value="F:ATP binding"/>
    <property type="evidence" value="ECO:0007669"/>
    <property type="project" value="UniProtKB-KW"/>
</dbReference>
<gene>
    <name evidence="11" type="ORF">QN277_021593</name>
</gene>
<evidence type="ECO:0000256" key="4">
    <source>
        <dbReference type="ARBA" id="ARBA00022741"/>
    </source>
</evidence>
<keyword evidence="5" id="KW-0067">ATP-binding</keyword>
<protein>
    <recommendedName>
        <fullName evidence="10">adenylate dimethylallyltransferase (ADP/ATP-dependent)</fullName>
        <ecNumber evidence="10">2.5.1.112</ecNumber>
    </recommendedName>
</protein>
<dbReference type="Gene3D" id="3.40.50.300">
    <property type="entry name" value="P-loop containing nucleotide triphosphate hydrolases"/>
    <property type="match status" value="1"/>
</dbReference>
<dbReference type="GO" id="GO:0052622">
    <property type="term" value="F:ATP/ADP dimethylallyltransferase activity"/>
    <property type="evidence" value="ECO:0007669"/>
    <property type="project" value="UniProtKB-EC"/>
</dbReference>
<comment type="caution">
    <text evidence="11">The sequence shown here is derived from an EMBL/GenBank/DDBJ whole genome shotgun (WGS) entry which is preliminary data.</text>
</comment>
<keyword evidence="3" id="KW-0203">Cytokinin biosynthesis</keyword>
<dbReference type="GO" id="GO:0006400">
    <property type="term" value="P:tRNA modification"/>
    <property type="evidence" value="ECO:0007669"/>
    <property type="project" value="TreeGrafter"/>
</dbReference>
<dbReference type="GO" id="GO:0009691">
    <property type="term" value="P:cytokinin biosynthetic process"/>
    <property type="evidence" value="ECO:0007669"/>
    <property type="project" value="UniProtKB-KW"/>
</dbReference>
<dbReference type="GO" id="GO:0005739">
    <property type="term" value="C:mitochondrion"/>
    <property type="evidence" value="ECO:0007669"/>
    <property type="project" value="TreeGrafter"/>
</dbReference>